<proteinExistence type="predicted"/>
<sequence>MNLNSIQGPPSHSLELAPELRRQAVGRVQAQTEAPSVPAEPLLPAGRHEKSGSFVHSLAFVIDEPPPEPQTFKKGIPVVQRLTIHWP</sequence>
<dbReference type="EMBL" id="PFFQ01000042">
    <property type="protein sequence ID" value="PIW15850.1"/>
    <property type="molecule type" value="Genomic_DNA"/>
</dbReference>
<accession>A0A2M7G233</accession>
<evidence type="ECO:0000313" key="2">
    <source>
        <dbReference type="EMBL" id="PIW15850.1"/>
    </source>
</evidence>
<name>A0A2M7G233_9BACT</name>
<reference evidence="2 3" key="1">
    <citation type="submission" date="2017-09" db="EMBL/GenBank/DDBJ databases">
        <title>Depth-based differentiation of microbial function through sediment-hosted aquifers and enrichment of novel symbionts in the deep terrestrial subsurface.</title>
        <authorList>
            <person name="Probst A.J."/>
            <person name="Ladd B."/>
            <person name="Jarett J.K."/>
            <person name="Geller-Mcgrath D.E."/>
            <person name="Sieber C.M."/>
            <person name="Emerson J.B."/>
            <person name="Anantharaman K."/>
            <person name="Thomas B.C."/>
            <person name="Malmstrom R."/>
            <person name="Stieglmeier M."/>
            <person name="Klingl A."/>
            <person name="Woyke T."/>
            <person name="Ryan C.M."/>
            <person name="Banfield J.F."/>
        </authorList>
    </citation>
    <scope>NUCLEOTIDE SEQUENCE [LARGE SCALE GENOMIC DNA]</scope>
    <source>
        <strain evidence="2">CG17_big_fil_post_rev_8_21_14_2_50_48_46</strain>
    </source>
</reference>
<gene>
    <name evidence="2" type="ORF">COW36_15375</name>
</gene>
<evidence type="ECO:0000313" key="3">
    <source>
        <dbReference type="Proteomes" id="UP000231019"/>
    </source>
</evidence>
<organism evidence="2 3">
    <name type="scientific">bacterium (Candidatus Blackallbacteria) CG17_big_fil_post_rev_8_21_14_2_50_48_46</name>
    <dbReference type="NCBI Taxonomy" id="2014261"/>
    <lineage>
        <taxon>Bacteria</taxon>
        <taxon>Candidatus Blackallbacteria</taxon>
    </lineage>
</organism>
<feature type="region of interest" description="Disordered" evidence="1">
    <location>
        <begin position="25"/>
        <end position="48"/>
    </location>
</feature>
<protein>
    <submittedName>
        <fullName evidence="2">Uncharacterized protein</fullName>
    </submittedName>
</protein>
<evidence type="ECO:0000256" key="1">
    <source>
        <dbReference type="SAM" id="MobiDB-lite"/>
    </source>
</evidence>
<comment type="caution">
    <text evidence="2">The sequence shown here is derived from an EMBL/GenBank/DDBJ whole genome shotgun (WGS) entry which is preliminary data.</text>
</comment>
<dbReference type="Proteomes" id="UP000231019">
    <property type="component" value="Unassembled WGS sequence"/>
</dbReference>
<dbReference type="AlphaFoldDB" id="A0A2M7G233"/>